<keyword evidence="2" id="KW-1185">Reference proteome</keyword>
<evidence type="ECO:0000313" key="2">
    <source>
        <dbReference type="Proteomes" id="UP001212170"/>
    </source>
</evidence>
<dbReference type="Proteomes" id="UP001212170">
    <property type="component" value="Unassembled WGS sequence"/>
</dbReference>
<comment type="caution">
    <text evidence="1">The sequence shown here is derived from an EMBL/GenBank/DDBJ whole genome shotgun (WGS) entry which is preliminary data.</text>
</comment>
<dbReference type="RefSeq" id="WP_271338298.1">
    <property type="nucleotide sequence ID" value="NZ_JAMZNK010000058.1"/>
</dbReference>
<evidence type="ECO:0008006" key="3">
    <source>
        <dbReference type="Google" id="ProtNLM"/>
    </source>
</evidence>
<gene>
    <name evidence="1" type="ORF">NJT12_22080</name>
</gene>
<dbReference type="EMBL" id="JAMZNK010000058">
    <property type="protein sequence ID" value="MDA6072321.1"/>
    <property type="molecule type" value="Genomic_DNA"/>
</dbReference>
<reference evidence="1 2" key="1">
    <citation type="journal article" date="2023" name="Chemosphere">
        <title>Whole genome analysis of Flavobacterium aziz-sancarii sp. nov., isolated from Ardley Island (Antarctica), revealed a rich resistome and bioremediation potential.</title>
        <authorList>
            <person name="Otur C."/>
            <person name="Okay S."/>
            <person name="Kurt-Kizildogan A."/>
        </authorList>
    </citation>
    <scope>NUCLEOTIDE SEQUENCE [LARGE SCALE GENOMIC DNA]</scope>
    <source>
        <strain evidence="1 2">AC</strain>
    </source>
</reference>
<sequence>MKKYFLLLVLITISSCSNEDSDTKLKKTLEGKWNWNGSSGGFTGTSSTPESTGRIIYIEFSGSTYRNYINGKLLFEKKFEIKTRKSILGGQRPMIVSTDTLQYFIPMSFTIENDELFLSDECFDCFGSGYTRMK</sequence>
<name>A0ABT4WIF3_9FLAO</name>
<evidence type="ECO:0000313" key="1">
    <source>
        <dbReference type="EMBL" id="MDA6072321.1"/>
    </source>
</evidence>
<proteinExistence type="predicted"/>
<protein>
    <recommendedName>
        <fullName evidence="3">Lipocalin-like domain-containing protein</fullName>
    </recommendedName>
</protein>
<accession>A0ABT4WIF3</accession>
<organism evidence="1 2">
    <name type="scientific">Flavobacterium azizsancarii</name>
    <dbReference type="NCBI Taxonomy" id="2961580"/>
    <lineage>
        <taxon>Bacteria</taxon>
        <taxon>Pseudomonadati</taxon>
        <taxon>Bacteroidota</taxon>
        <taxon>Flavobacteriia</taxon>
        <taxon>Flavobacteriales</taxon>
        <taxon>Flavobacteriaceae</taxon>
        <taxon>Flavobacterium</taxon>
    </lineage>
</organism>
<dbReference type="PROSITE" id="PS51257">
    <property type="entry name" value="PROKAR_LIPOPROTEIN"/>
    <property type="match status" value="1"/>
</dbReference>